<feature type="chain" id="PRO_5039941982" evidence="1">
    <location>
        <begin position="18"/>
        <end position="59"/>
    </location>
</feature>
<dbReference type="EnsemblPlants" id="MELO3C035117.2.1">
    <property type="protein sequence ID" value="MELO3C035117.2.1"/>
    <property type="gene ID" value="MELO3C035117.2"/>
</dbReference>
<sequence length="59" mass="6602">MSLSLFLLFLSMRCSSPISKRGACPMAGPPERQSSYPTSRPSYVSLINKIKTKKLHVFI</sequence>
<accession>A0A9I9ELR0</accession>
<reference evidence="2" key="1">
    <citation type="submission" date="2023-03" db="UniProtKB">
        <authorList>
            <consortium name="EnsemblPlants"/>
        </authorList>
    </citation>
    <scope>IDENTIFICATION</scope>
</reference>
<organism evidence="2">
    <name type="scientific">Cucumis melo</name>
    <name type="common">Muskmelon</name>
    <dbReference type="NCBI Taxonomy" id="3656"/>
    <lineage>
        <taxon>Eukaryota</taxon>
        <taxon>Viridiplantae</taxon>
        <taxon>Streptophyta</taxon>
        <taxon>Embryophyta</taxon>
        <taxon>Tracheophyta</taxon>
        <taxon>Spermatophyta</taxon>
        <taxon>Magnoliopsida</taxon>
        <taxon>eudicotyledons</taxon>
        <taxon>Gunneridae</taxon>
        <taxon>Pentapetalae</taxon>
        <taxon>rosids</taxon>
        <taxon>fabids</taxon>
        <taxon>Cucurbitales</taxon>
        <taxon>Cucurbitaceae</taxon>
        <taxon>Benincaseae</taxon>
        <taxon>Cucumis</taxon>
    </lineage>
</organism>
<dbReference type="AlphaFoldDB" id="A0A9I9ELR0"/>
<protein>
    <submittedName>
        <fullName evidence="2">Uncharacterized protein</fullName>
    </submittedName>
</protein>
<feature type="signal peptide" evidence="1">
    <location>
        <begin position="1"/>
        <end position="17"/>
    </location>
</feature>
<evidence type="ECO:0000313" key="2">
    <source>
        <dbReference type="EnsemblPlants" id="MELO3C035117.2.1"/>
    </source>
</evidence>
<name>A0A9I9ELR0_CUCME</name>
<evidence type="ECO:0000256" key="1">
    <source>
        <dbReference type="SAM" id="SignalP"/>
    </source>
</evidence>
<keyword evidence="1" id="KW-0732">Signal</keyword>
<proteinExistence type="predicted"/>
<dbReference type="Gramene" id="MELO3C035117.2.1">
    <property type="protein sequence ID" value="MELO3C035117.2.1"/>
    <property type="gene ID" value="MELO3C035117.2"/>
</dbReference>